<dbReference type="InterPro" id="IPR036188">
    <property type="entry name" value="FAD/NAD-bd_sf"/>
</dbReference>
<dbReference type="SUPFAM" id="SSF46548">
    <property type="entry name" value="alpha-helical ferredoxin"/>
    <property type="match status" value="1"/>
</dbReference>
<dbReference type="PANTHER" id="PTHR42783">
    <property type="entry name" value="GLUTAMATE SYNTHASE [NADPH] SMALL CHAIN"/>
    <property type="match status" value="1"/>
</dbReference>
<gene>
    <name evidence="8" type="primary">gltD</name>
    <name evidence="8" type="ORF">JL2886_02225</name>
</gene>
<protein>
    <submittedName>
        <fullName evidence="8">Dihydropyrimidine dehydrogenase subunit A</fullName>
    </submittedName>
</protein>
<keyword evidence="3" id="KW-0560">Oxidoreductase</keyword>
<evidence type="ECO:0000256" key="4">
    <source>
        <dbReference type="ARBA" id="ARBA00023004"/>
    </source>
</evidence>
<keyword evidence="2" id="KW-0479">Metal-binding</keyword>
<dbReference type="AlphaFoldDB" id="A0A1B0ZSJ7"/>
<dbReference type="EMBL" id="CP015124">
    <property type="protein sequence ID" value="ANP37116.1"/>
    <property type="molecule type" value="Genomic_DNA"/>
</dbReference>
<dbReference type="Pfam" id="PF14691">
    <property type="entry name" value="Fer4_20"/>
    <property type="match status" value="1"/>
</dbReference>
<dbReference type="SUPFAM" id="SSF51971">
    <property type="entry name" value="Nucleotide-binding domain"/>
    <property type="match status" value="1"/>
</dbReference>
<evidence type="ECO:0000313" key="9">
    <source>
        <dbReference type="Proteomes" id="UP000092565"/>
    </source>
</evidence>
<evidence type="ECO:0000256" key="5">
    <source>
        <dbReference type="ARBA" id="ARBA00023014"/>
    </source>
</evidence>
<dbReference type="GO" id="GO:0046872">
    <property type="term" value="F:metal ion binding"/>
    <property type="evidence" value="ECO:0007669"/>
    <property type="project" value="UniProtKB-KW"/>
</dbReference>
<keyword evidence="9" id="KW-1185">Reference proteome</keyword>
<dbReference type="PANTHER" id="PTHR42783:SF3">
    <property type="entry name" value="GLUTAMATE SYNTHASE [NADPH] SMALL CHAIN-RELATED"/>
    <property type="match status" value="1"/>
</dbReference>
<keyword evidence="4" id="KW-0408">Iron</keyword>
<dbReference type="PRINTS" id="PR00419">
    <property type="entry name" value="ADXRDTASE"/>
</dbReference>
<dbReference type="InterPro" id="IPR028261">
    <property type="entry name" value="DPD_II"/>
</dbReference>
<evidence type="ECO:0000259" key="6">
    <source>
        <dbReference type="Pfam" id="PF07992"/>
    </source>
</evidence>
<evidence type="ECO:0000256" key="2">
    <source>
        <dbReference type="ARBA" id="ARBA00022723"/>
    </source>
</evidence>
<dbReference type="PATRIC" id="fig|60890.4.peg.2157"/>
<sequence length="474" mass="51342">MLKFVQIERDMPEKRTAEARKEDFDEIYAEFAQAKAEEQASRCSQCGVPYCQSHCPLHNNIPDWLRLTATGRLEEAYATSQATNTFPEICGRICPQDRLCEGNCVIEQSGHGTVTIGAVEKYITDTAWENGWVKPFAPLHERSESVGIIGAGPGGLAAADMLRRAGVQVTIYDRYDRAGGLLTYGIPGFKLEKDVVMRRNKLLEDSGVTFVMNCNVGEDISFADLRAKHDAVIIATGVYKSRDLAMPGSGAAGIVKAIDFLTVSNKRSFGDTVAEFDSGELNAEGKKVVVIGGGDTAMDCVRTSIREGATSVKCLYRRDRANMPGSQREVQNAEEEGVVFEWLSAPKGFADADGKVTGVMVQKMRLGAPDATGRQAPEVIEGADYVEEADLVIKALGFEPEDLPTLWGQPELPVTRWGTVKAEFKSGATDLPGVYAVGDIVRGASLVVWAIKDGRDCAEAILERFNAKAAVAAE</sequence>
<dbReference type="InterPro" id="IPR009051">
    <property type="entry name" value="Helical_ferredxn"/>
</dbReference>
<evidence type="ECO:0000259" key="7">
    <source>
        <dbReference type="Pfam" id="PF14691"/>
    </source>
</evidence>
<dbReference type="NCBIfam" id="TIGR01318">
    <property type="entry name" value="gltD_gamma_fam"/>
    <property type="match status" value="1"/>
</dbReference>
<dbReference type="Pfam" id="PF07992">
    <property type="entry name" value="Pyr_redox_2"/>
    <property type="match status" value="1"/>
</dbReference>
<evidence type="ECO:0000256" key="3">
    <source>
        <dbReference type="ARBA" id="ARBA00023002"/>
    </source>
</evidence>
<evidence type="ECO:0000313" key="8">
    <source>
        <dbReference type="EMBL" id="ANP37116.1"/>
    </source>
</evidence>
<organism evidence="8 9">
    <name type="scientific">Phaeobacter gallaeciensis</name>
    <dbReference type="NCBI Taxonomy" id="60890"/>
    <lineage>
        <taxon>Bacteria</taxon>
        <taxon>Pseudomonadati</taxon>
        <taxon>Pseudomonadota</taxon>
        <taxon>Alphaproteobacteria</taxon>
        <taxon>Rhodobacterales</taxon>
        <taxon>Roseobacteraceae</taxon>
        <taxon>Phaeobacter</taxon>
    </lineage>
</organism>
<proteinExistence type="predicted"/>
<keyword evidence="1" id="KW-0004">4Fe-4S</keyword>
<dbReference type="InterPro" id="IPR023753">
    <property type="entry name" value="FAD/NAD-binding_dom"/>
</dbReference>
<name>A0A1B0ZSJ7_9RHOB</name>
<dbReference type="Gene3D" id="3.50.50.60">
    <property type="entry name" value="FAD/NAD(P)-binding domain"/>
    <property type="match status" value="2"/>
</dbReference>
<dbReference type="GO" id="GO:0051539">
    <property type="term" value="F:4 iron, 4 sulfur cluster binding"/>
    <property type="evidence" value="ECO:0007669"/>
    <property type="project" value="UniProtKB-KW"/>
</dbReference>
<evidence type="ECO:0000256" key="1">
    <source>
        <dbReference type="ARBA" id="ARBA00022485"/>
    </source>
</evidence>
<dbReference type="GO" id="GO:0016491">
    <property type="term" value="F:oxidoreductase activity"/>
    <property type="evidence" value="ECO:0007669"/>
    <property type="project" value="UniProtKB-KW"/>
</dbReference>
<dbReference type="Proteomes" id="UP000092565">
    <property type="component" value="Chromosome"/>
</dbReference>
<feature type="domain" description="Dihydroprymidine dehydrogenase" evidence="7">
    <location>
        <begin position="20"/>
        <end position="131"/>
    </location>
</feature>
<accession>A0A1B0ZSJ7</accession>
<feature type="domain" description="FAD/NAD(P)-binding" evidence="6">
    <location>
        <begin position="146"/>
        <end position="454"/>
    </location>
</feature>
<reference evidence="8 9" key="1">
    <citation type="submission" date="2016-04" db="EMBL/GenBank/DDBJ databases">
        <authorList>
            <person name="Evans L.H."/>
            <person name="Alamgir A."/>
            <person name="Owens N."/>
            <person name="Weber N.D."/>
            <person name="Virtaneva K."/>
            <person name="Barbian K."/>
            <person name="Babar A."/>
            <person name="Rosenke K."/>
        </authorList>
    </citation>
    <scope>NUCLEOTIDE SEQUENCE [LARGE SCALE GENOMIC DNA]</scope>
    <source>
        <strain evidence="8 9">JL2886</strain>
    </source>
</reference>
<dbReference type="Gene3D" id="1.10.1060.10">
    <property type="entry name" value="Alpha-helical ferredoxin"/>
    <property type="match status" value="1"/>
</dbReference>
<dbReference type="InterPro" id="IPR006006">
    <property type="entry name" value="GltD-like"/>
</dbReference>
<keyword evidence="5" id="KW-0411">Iron-sulfur</keyword>